<feature type="domain" description="SHOCT" evidence="1">
    <location>
        <begin position="345"/>
        <end position="372"/>
    </location>
</feature>
<evidence type="ECO:0000259" key="1">
    <source>
        <dbReference type="Pfam" id="PF09851"/>
    </source>
</evidence>
<dbReference type="InterPro" id="IPR018649">
    <property type="entry name" value="SHOCT"/>
</dbReference>
<dbReference type="RefSeq" id="WP_029173236.1">
    <property type="nucleotide sequence ID" value="NZ_CP025043.1"/>
</dbReference>
<reference evidence="3 4" key="1">
    <citation type="submission" date="2017-11" db="EMBL/GenBank/DDBJ databases">
        <title>Genome analysis of Streptococcus suis serotype chz stain ah681.</title>
        <authorList>
            <person name="Pan Z."/>
            <person name="Zhang Y."/>
            <person name="Ma J."/>
            <person name="Lu P."/>
            <person name="Zhu Y."/>
            <person name="Zhong X."/>
            <person name="Dong W."/>
            <person name="Lu C."/>
            <person name="Yao H."/>
        </authorList>
    </citation>
    <scope>NUCLEOTIDE SEQUENCE [LARGE SCALE GENOMIC DNA]</scope>
    <source>
        <strain evidence="3 4">AH681</strain>
    </source>
</reference>
<organism evidence="3 4">
    <name type="scientific">Streptococcus suis</name>
    <dbReference type="NCBI Taxonomy" id="1307"/>
    <lineage>
        <taxon>Bacteria</taxon>
        <taxon>Bacillati</taxon>
        <taxon>Bacillota</taxon>
        <taxon>Bacilli</taxon>
        <taxon>Lactobacillales</taxon>
        <taxon>Streptococcaceae</taxon>
        <taxon>Streptococcus</taxon>
    </lineage>
</organism>
<feature type="domain" description="SPFH" evidence="2">
    <location>
        <begin position="127"/>
        <end position="274"/>
    </location>
</feature>
<evidence type="ECO:0000259" key="2">
    <source>
        <dbReference type="Pfam" id="PF13421"/>
    </source>
</evidence>
<dbReference type="EMBL" id="CP025043">
    <property type="protein sequence ID" value="AUA18077.1"/>
    <property type="molecule type" value="Genomic_DNA"/>
</dbReference>
<accession>A0A2I5KL39</accession>
<dbReference type="CDD" id="cd03408">
    <property type="entry name" value="SPFH_like_u1"/>
    <property type="match status" value="1"/>
</dbReference>
<evidence type="ECO:0000313" key="4">
    <source>
        <dbReference type="Proteomes" id="UP000231863"/>
    </source>
</evidence>
<dbReference type="OrthoDB" id="9764015at2"/>
<evidence type="ECO:0000313" key="3">
    <source>
        <dbReference type="EMBL" id="AUA18077.1"/>
    </source>
</evidence>
<protein>
    <submittedName>
        <fullName evidence="3">Virion core protein</fullName>
    </submittedName>
</protein>
<dbReference type="PANTHER" id="PTHR37826">
    <property type="entry name" value="FLOTILLIN BAND_7_5 DOMAIN PROTEIN"/>
    <property type="match status" value="1"/>
</dbReference>
<dbReference type="InterPro" id="IPR033880">
    <property type="entry name" value="SPFH_YdjI"/>
</dbReference>
<sequence length="374" mass="41335">MGIVKAFSGSISSTFADQWKDIFTAGVFDEHIVVAPGIQKSLNNGKGANYRGSNGVISNGSKIYVPENTVAFIFNQSGIEEIITEVGGYEYQNGQASIFNGDGVAKSIFHQVSDRVGFGGITSDDKQIAFVNLREIRNIKFGTRGAQVYNDHYYGTDLEIFAYGSFTIKVIDPVKFIKNFVPANVTYYSFDDVKVRSQILSEFLQSFIVALNSMSNNYRISQLPSQANTLAQIVINDSNNAGTWPERFGFSIVQVAIENIEFTEDSRELVKQFSSNKMNMKAFEDISQKASNIAAQQKIAQGIQEHGFGDGGNMIMGMNMAQTLNSNGAVKEESNSSMTLEQQIDALRKLKELVDTGILSEEEFQHKKKEIMGL</sequence>
<dbReference type="PANTHER" id="PTHR37826:SF2">
    <property type="entry name" value="ZINC-RIBBON DOMAIN-CONTAINING PROTEIN"/>
    <property type="match status" value="1"/>
</dbReference>
<dbReference type="Pfam" id="PF09851">
    <property type="entry name" value="SHOCT"/>
    <property type="match status" value="1"/>
</dbReference>
<dbReference type="AlphaFoldDB" id="A0A2I5KL39"/>
<proteinExistence type="predicted"/>
<dbReference type="Proteomes" id="UP000231863">
    <property type="component" value="Chromosome"/>
</dbReference>
<gene>
    <name evidence="3" type="ORF">CWI26_00315</name>
</gene>
<dbReference type="Pfam" id="PF13421">
    <property type="entry name" value="Band_7_1"/>
    <property type="match status" value="1"/>
</dbReference>
<name>A0A2I5KL39_STRSU</name>